<dbReference type="EMBL" id="LBMM01005613">
    <property type="protein sequence ID" value="KMQ91370.1"/>
    <property type="molecule type" value="Genomic_DNA"/>
</dbReference>
<organism evidence="2 3">
    <name type="scientific">Lasius niger</name>
    <name type="common">Black garden ant</name>
    <dbReference type="NCBI Taxonomy" id="67767"/>
    <lineage>
        <taxon>Eukaryota</taxon>
        <taxon>Metazoa</taxon>
        <taxon>Ecdysozoa</taxon>
        <taxon>Arthropoda</taxon>
        <taxon>Hexapoda</taxon>
        <taxon>Insecta</taxon>
        <taxon>Pterygota</taxon>
        <taxon>Neoptera</taxon>
        <taxon>Endopterygota</taxon>
        <taxon>Hymenoptera</taxon>
        <taxon>Apocrita</taxon>
        <taxon>Aculeata</taxon>
        <taxon>Formicoidea</taxon>
        <taxon>Formicidae</taxon>
        <taxon>Formicinae</taxon>
        <taxon>Lasius</taxon>
        <taxon>Lasius</taxon>
    </lineage>
</organism>
<feature type="compositionally biased region" description="Basic residues" evidence="1">
    <location>
        <begin position="89"/>
        <end position="102"/>
    </location>
</feature>
<reference evidence="2 3" key="1">
    <citation type="submission" date="2015-04" db="EMBL/GenBank/DDBJ databases">
        <title>Lasius niger genome sequencing.</title>
        <authorList>
            <person name="Konorov E.A."/>
            <person name="Nikitin M.A."/>
            <person name="Kirill M.V."/>
            <person name="Chang P."/>
        </authorList>
    </citation>
    <scope>NUCLEOTIDE SEQUENCE [LARGE SCALE GENOMIC DNA]</scope>
    <source>
        <tissue evidence="2">Whole</tissue>
    </source>
</reference>
<dbReference type="Proteomes" id="UP000036403">
    <property type="component" value="Unassembled WGS sequence"/>
</dbReference>
<gene>
    <name evidence="2" type="ORF">RF55_8780</name>
</gene>
<comment type="caution">
    <text evidence="2">The sequence shown here is derived from an EMBL/GenBank/DDBJ whole genome shotgun (WGS) entry which is preliminary data.</text>
</comment>
<proteinExistence type="predicted"/>
<keyword evidence="3" id="KW-1185">Reference proteome</keyword>
<evidence type="ECO:0000313" key="3">
    <source>
        <dbReference type="Proteomes" id="UP000036403"/>
    </source>
</evidence>
<sequence>MIWHPITEESHRTPDLTEESDKPIFKSKTLPESSIMRKTERSDGLTRRLRLVLQFLWTERYGVDGNDDDDRVVVVVILMVEEEEEEAAKRRRKGGKNRSRARRAIEATERNW</sequence>
<feature type="region of interest" description="Disordered" evidence="1">
    <location>
        <begin position="86"/>
        <end position="112"/>
    </location>
</feature>
<evidence type="ECO:0000313" key="2">
    <source>
        <dbReference type="EMBL" id="KMQ91370.1"/>
    </source>
</evidence>
<feature type="compositionally biased region" description="Basic and acidic residues" evidence="1">
    <location>
        <begin position="103"/>
        <end position="112"/>
    </location>
</feature>
<dbReference type="PaxDb" id="67767-A0A0J7NFM4"/>
<keyword evidence="2" id="KW-0560">Oxidoreductase</keyword>
<protein>
    <submittedName>
        <fullName evidence="2">Phenylalanine 4-monooxygenase</fullName>
    </submittedName>
</protein>
<dbReference type="AlphaFoldDB" id="A0A0J7NFM4"/>
<accession>A0A0J7NFM4</accession>
<evidence type="ECO:0000256" key="1">
    <source>
        <dbReference type="SAM" id="MobiDB-lite"/>
    </source>
</evidence>
<keyword evidence="2" id="KW-0503">Monooxygenase</keyword>
<dbReference type="GO" id="GO:0004497">
    <property type="term" value="F:monooxygenase activity"/>
    <property type="evidence" value="ECO:0007669"/>
    <property type="project" value="UniProtKB-KW"/>
</dbReference>
<feature type="region of interest" description="Disordered" evidence="1">
    <location>
        <begin position="1"/>
        <end position="22"/>
    </location>
</feature>
<name>A0A0J7NFM4_LASNI</name>